<evidence type="ECO:0000313" key="5">
    <source>
        <dbReference type="EMBL" id="ETS80421.1"/>
    </source>
</evidence>
<dbReference type="HOGENOM" id="CLU_010194_2_9_1"/>
<proteinExistence type="inferred from homology"/>
<evidence type="ECO:0000313" key="6">
    <source>
        <dbReference type="Proteomes" id="UP000030651"/>
    </source>
</evidence>
<dbReference type="GO" id="GO:0005811">
    <property type="term" value="C:lipid droplet"/>
    <property type="evidence" value="ECO:0007669"/>
    <property type="project" value="TreeGrafter"/>
</dbReference>
<sequence>MTATKQEKRTVLVTGCSDNGLGTALAIAFHDAGYHVYATARTVTKMQQCAAHGIQTLALDIQSESSLAECVAQVGDRLDILVNNAGAMMTMPVSDTAISQAKEVFDVNVWGTLAAIQAFLPLLIKSKGIIVNNTSISSTLVIPYGGAYGASKAALAMFSDMLRVEIAAFGVRVVDLKTGVVGPTNLGKNERSTPVLPEGSIYAPAKDLVEKGLRREDFEETGMPPAAWARKIVQDLEKKSPPSLIWRGQSALLAWVVTLLPHGLLDGVIKKATHFAEVEEVIKKRYGN</sequence>
<dbReference type="GO" id="GO:0005783">
    <property type="term" value="C:endoplasmic reticulum"/>
    <property type="evidence" value="ECO:0007669"/>
    <property type="project" value="TreeGrafter"/>
</dbReference>
<dbReference type="Proteomes" id="UP000030651">
    <property type="component" value="Unassembled WGS sequence"/>
</dbReference>
<dbReference type="PANTHER" id="PTHR44169:SF6">
    <property type="entry name" value="NADPH-DEPENDENT 1-ACYLDIHYDROXYACETONE PHOSPHATE REDUCTASE"/>
    <property type="match status" value="1"/>
</dbReference>
<comment type="similarity">
    <text evidence="1 4">Belongs to the short-chain dehydrogenases/reductases (SDR) family.</text>
</comment>
<dbReference type="GO" id="GO:0000140">
    <property type="term" value="F:acylglycerone-phosphate reductase (NADP+) activity"/>
    <property type="evidence" value="ECO:0007669"/>
    <property type="project" value="TreeGrafter"/>
</dbReference>
<dbReference type="InterPro" id="IPR002347">
    <property type="entry name" value="SDR_fam"/>
</dbReference>
<dbReference type="PANTHER" id="PTHR44169">
    <property type="entry name" value="NADPH-DEPENDENT 1-ACYLDIHYDROXYACETONE PHOSPHATE REDUCTASE"/>
    <property type="match status" value="1"/>
</dbReference>
<dbReference type="GeneID" id="19272963"/>
<evidence type="ECO:0008006" key="7">
    <source>
        <dbReference type="Google" id="ProtNLM"/>
    </source>
</evidence>
<evidence type="ECO:0000256" key="3">
    <source>
        <dbReference type="ARBA" id="ARBA00023002"/>
    </source>
</evidence>
<keyword evidence="2" id="KW-0521">NADP</keyword>
<evidence type="ECO:0000256" key="1">
    <source>
        <dbReference type="ARBA" id="ARBA00006484"/>
    </source>
</evidence>
<dbReference type="GO" id="GO:0006654">
    <property type="term" value="P:phosphatidic acid biosynthetic process"/>
    <property type="evidence" value="ECO:0007669"/>
    <property type="project" value="TreeGrafter"/>
</dbReference>
<dbReference type="STRING" id="1229662.W3X5F4"/>
<dbReference type="PRINTS" id="PR00081">
    <property type="entry name" value="GDHRDH"/>
</dbReference>
<dbReference type="KEGG" id="pfy:PFICI_07950"/>
<dbReference type="FunCoup" id="W3X5F4">
    <property type="interactions" value="274"/>
</dbReference>
<keyword evidence="3" id="KW-0560">Oxidoreductase</keyword>
<keyword evidence="6" id="KW-1185">Reference proteome</keyword>
<dbReference type="PRINTS" id="PR00080">
    <property type="entry name" value="SDRFAMILY"/>
</dbReference>
<dbReference type="AlphaFoldDB" id="W3X5F4"/>
<dbReference type="InParanoid" id="W3X5F4"/>
<evidence type="ECO:0000256" key="4">
    <source>
        <dbReference type="RuleBase" id="RU000363"/>
    </source>
</evidence>
<reference evidence="6" key="1">
    <citation type="journal article" date="2015" name="BMC Genomics">
        <title>Genomic and transcriptomic analysis of the endophytic fungus Pestalotiopsis fici reveals its lifestyle and high potential for synthesis of natural products.</title>
        <authorList>
            <person name="Wang X."/>
            <person name="Zhang X."/>
            <person name="Liu L."/>
            <person name="Xiang M."/>
            <person name="Wang W."/>
            <person name="Sun X."/>
            <person name="Che Y."/>
            <person name="Guo L."/>
            <person name="Liu G."/>
            <person name="Guo L."/>
            <person name="Wang C."/>
            <person name="Yin W.B."/>
            <person name="Stadler M."/>
            <person name="Zhang X."/>
            <person name="Liu X."/>
        </authorList>
    </citation>
    <scope>NUCLEOTIDE SEQUENCE [LARGE SCALE GENOMIC DNA]</scope>
    <source>
        <strain evidence="6">W106-1 / CGMCC3.15140</strain>
    </source>
</reference>
<evidence type="ECO:0000256" key="2">
    <source>
        <dbReference type="ARBA" id="ARBA00022857"/>
    </source>
</evidence>
<dbReference type="PROSITE" id="PS00061">
    <property type="entry name" value="ADH_SHORT"/>
    <property type="match status" value="1"/>
</dbReference>
<dbReference type="InterPro" id="IPR020904">
    <property type="entry name" value="Sc_DH/Rdtase_CS"/>
</dbReference>
<protein>
    <recommendedName>
        <fullName evidence="7">NADPH-dependent 1-acyldihydroxyacetone phosphate reductase</fullName>
    </recommendedName>
</protein>
<dbReference type="Pfam" id="PF00106">
    <property type="entry name" value="adh_short"/>
    <property type="match status" value="1"/>
</dbReference>
<dbReference type="SUPFAM" id="SSF51735">
    <property type="entry name" value="NAD(P)-binding Rossmann-fold domains"/>
    <property type="match status" value="1"/>
</dbReference>
<organism evidence="5 6">
    <name type="scientific">Pestalotiopsis fici (strain W106-1 / CGMCC3.15140)</name>
    <dbReference type="NCBI Taxonomy" id="1229662"/>
    <lineage>
        <taxon>Eukaryota</taxon>
        <taxon>Fungi</taxon>
        <taxon>Dikarya</taxon>
        <taxon>Ascomycota</taxon>
        <taxon>Pezizomycotina</taxon>
        <taxon>Sordariomycetes</taxon>
        <taxon>Xylariomycetidae</taxon>
        <taxon>Amphisphaeriales</taxon>
        <taxon>Sporocadaceae</taxon>
        <taxon>Pestalotiopsis</taxon>
    </lineage>
</organism>
<dbReference type="EMBL" id="KI912113">
    <property type="protein sequence ID" value="ETS80421.1"/>
    <property type="molecule type" value="Genomic_DNA"/>
</dbReference>
<accession>W3X5F4</accession>
<dbReference type="GO" id="GO:0019433">
    <property type="term" value="P:triglyceride catabolic process"/>
    <property type="evidence" value="ECO:0007669"/>
    <property type="project" value="TreeGrafter"/>
</dbReference>
<dbReference type="OMA" id="ESAFLCW"/>
<dbReference type="eggNOG" id="KOG1209">
    <property type="taxonomic scope" value="Eukaryota"/>
</dbReference>
<dbReference type="OrthoDB" id="2102561at2759"/>
<dbReference type="GO" id="GO:0004806">
    <property type="term" value="F:triacylglycerol lipase activity"/>
    <property type="evidence" value="ECO:0007669"/>
    <property type="project" value="TreeGrafter"/>
</dbReference>
<dbReference type="RefSeq" id="XP_007834722.1">
    <property type="nucleotide sequence ID" value="XM_007836531.1"/>
</dbReference>
<dbReference type="InterPro" id="IPR036291">
    <property type="entry name" value="NAD(P)-bd_dom_sf"/>
</dbReference>
<name>W3X5F4_PESFW</name>
<gene>
    <name evidence="5" type="ORF">PFICI_07950</name>
</gene>
<dbReference type="Gene3D" id="3.40.50.720">
    <property type="entry name" value="NAD(P)-binding Rossmann-like Domain"/>
    <property type="match status" value="1"/>
</dbReference>